<gene>
    <name evidence="1" type="ORF">LCGC14_1365110</name>
</gene>
<sequence length="140" mass="15846">MEPVKITATLSPHITNGKPKGFYLLAQRLFVNGSPILAKQQYIGHNGNLIVTVSYNGEWDTILKIATQMNVLDGRVITWIDYGKLYPMSMGFRMYIPGRVLRPTSAERIVTPAIFRKCGGVFYLELQNVTTEILYRGTFE</sequence>
<dbReference type="EMBL" id="LAZR01008570">
    <property type="protein sequence ID" value="KKM77929.1"/>
    <property type="molecule type" value="Genomic_DNA"/>
</dbReference>
<proteinExistence type="predicted"/>
<organism evidence="1">
    <name type="scientific">marine sediment metagenome</name>
    <dbReference type="NCBI Taxonomy" id="412755"/>
    <lineage>
        <taxon>unclassified sequences</taxon>
        <taxon>metagenomes</taxon>
        <taxon>ecological metagenomes</taxon>
    </lineage>
</organism>
<accession>A0A0F9K716</accession>
<protein>
    <submittedName>
        <fullName evidence="1">Uncharacterized protein</fullName>
    </submittedName>
</protein>
<name>A0A0F9K716_9ZZZZ</name>
<evidence type="ECO:0000313" key="1">
    <source>
        <dbReference type="EMBL" id="KKM77929.1"/>
    </source>
</evidence>
<reference evidence="1" key="1">
    <citation type="journal article" date="2015" name="Nature">
        <title>Complex archaea that bridge the gap between prokaryotes and eukaryotes.</title>
        <authorList>
            <person name="Spang A."/>
            <person name="Saw J.H."/>
            <person name="Jorgensen S.L."/>
            <person name="Zaremba-Niedzwiedzka K."/>
            <person name="Martijn J."/>
            <person name="Lind A.E."/>
            <person name="van Eijk R."/>
            <person name="Schleper C."/>
            <person name="Guy L."/>
            <person name="Ettema T.J."/>
        </authorList>
    </citation>
    <scope>NUCLEOTIDE SEQUENCE</scope>
</reference>
<dbReference type="AlphaFoldDB" id="A0A0F9K716"/>
<comment type="caution">
    <text evidence="1">The sequence shown here is derived from an EMBL/GenBank/DDBJ whole genome shotgun (WGS) entry which is preliminary data.</text>
</comment>